<dbReference type="InterPro" id="IPR010994">
    <property type="entry name" value="RuvA_2-like"/>
</dbReference>
<dbReference type="InterPro" id="IPR004509">
    <property type="entry name" value="Competence_ComEA_HhH"/>
</dbReference>
<dbReference type="GO" id="GO:0015628">
    <property type="term" value="P:protein secretion by the type II secretion system"/>
    <property type="evidence" value="ECO:0007669"/>
    <property type="project" value="TreeGrafter"/>
</dbReference>
<dbReference type="AlphaFoldDB" id="U2G1R9"/>
<comment type="caution">
    <text evidence="3">The sequence shown here is derived from an EMBL/GenBank/DDBJ whole genome shotgun (WGS) entry which is preliminary data.</text>
</comment>
<dbReference type="NCBIfam" id="TIGR00426">
    <property type="entry name" value="competence protein ComEA helix-hairpin-helix repeat region"/>
    <property type="match status" value="1"/>
</dbReference>
<keyword evidence="3" id="KW-0808">Transferase</keyword>
<dbReference type="GO" id="GO:0015627">
    <property type="term" value="C:type II protein secretion system complex"/>
    <property type="evidence" value="ECO:0007669"/>
    <property type="project" value="TreeGrafter"/>
</dbReference>
<evidence type="ECO:0000313" key="4">
    <source>
        <dbReference type="Proteomes" id="UP000006242"/>
    </source>
</evidence>
<dbReference type="Gene3D" id="1.10.150.280">
    <property type="entry name" value="AF1531-like domain"/>
    <property type="match status" value="1"/>
</dbReference>
<keyword evidence="2" id="KW-0732">Signal</keyword>
<feature type="region of interest" description="Disordered" evidence="1">
    <location>
        <begin position="81"/>
        <end position="107"/>
    </location>
</feature>
<dbReference type="eggNOG" id="COG1555">
    <property type="taxonomic scope" value="Bacteria"/>
</dbReference>
<dbReference type="PANTHER" id="PTHR21180">
    <property type="entry name" value="ENDONUCLEASE/EXONUCLEASE/PHOSPHATASE FAMILY DOMAIN-CONTAINING PROTEIN 1"/>
    <property type="match status" value="1"/>
</dbReference>
<proteinExistence type="predicted"/>
<keyword evidence="4" id="KW-1185">Reference proteome</keyword>
<name>U2G1R9_9GAMM</name>
<evidence type="ECO:0000256" key="2">
    <source>
        <dbReference type="SAM" id="SignalP"/>
    </source>
</evidence>
<dbReference type="RefSeq" id="WP_006912241.1">
    <property type="nucleotide sequence ID" value="NZ_AFNV02000004.1"/>
</dbReference>
<feature type="compositionally biased region" description="Acidic residues" evidence="1">
    <location>
        <begin position="94"/>
        <end position="107"/>
    </location>
</feature>
<accession>U2G1R9</accession>
<dbReference type="OrthoDB" id="7510573at2"/>
<feature type="chain" id="PRO_5004627993" evidence="2">
    <location>
        <begin position="23"/>
        <end position="107"/>
    </location>
</feature>
<reference evidence="3 4" key="2">
    <citation type="journal article" date="2013" name="PLoS ONE">
        <title>INDIGO - INtegrated Data Warehouse of MIcrobial GenOmes with Examples from the Red Sea Extremophiles.</title>
        <authorList>
            <person name="Alam I."/>
            <person name="Antunes A."/>
            <person name="Kamau A.A."/>
            <person name="Ba Alawi W."/>
            <person name="Kalkatawi M."/>
            <person name="Stingl U."/>
            <person name="Bajic V.B."/>
        </authorList>
    </citation>
    <scope>NUCLEOTIDE SEQUENCE [LARGE SCALE GENOMIC DNA]</scope>
    <source>
        <strain evidence="3 4">E1L3A</strain>
    </source>
</reference>
<dbReference type="EMBL" id="AFNV02000004">
    <property type="protein sequence ID" value="ERJ20163.1"/>
    <property type="molecule type" value="Genomic_DNA"/>
</dbReference>
<dbReference type="InterPro" id="IPR051675">
    <property type="entry name" value="Endo/Exo/Phosphatase_dom_1"/>
</dbReference>
<dbReference type="PANTHER" id="PTHR21180:SF32">
    <property type="entry name" value="ENDONUCLEASE_EXONUCLEASE_PHOSPHATASE FAMILY DOMAIN-CONTAINING PROTEIN 1"/>
    <property type="match status" value="1"/>
</dbReference>
<sequence>MKNVFVLIIATVLLCMSAVAMAAVNINSADAETLSQLPYIGESKSASIIEEREANGEFESVDDLTRVNGIGSKTVDRIRDQVTVDGDSAMSDDGMSEDDTADEAQDN</sequence>
<dbReference type="EC" id="2.7.7.7" evidence="3"/>
<evidence type="ECO:0000313" key="3">
    <source>
        <dbReference type="EMBL" id="ERJ20163.1"/>
    </source>
</evidence>
<dbReference type="Proteomes" id="UP000006242">
    <property type="component" value="Unassembled WGS sequence"/>
</dbReference>
<keyword evidence="3" id="KW-0548">Nucleotidyltransferase</keyword>
<gene>
    <name evidence="3" type="ORF">SSPSH_000712</name>
</gene>
<dbReference type="SUPFAM" id="SSF47781">
    <property type="entry name" value="RuvA domain 2-like"/>
    <property type="match status" value="1"/>
</dbReference>
<dbReference type="Pfam" id="PF12836">
    <property type="entry name" value="HHH_3"/>
    <property type="match status" value="1"/>
</dbReference>
<organism evidence="3 4">
    <name type="scientific">Salinisphaera shabanensis E1L3A</name>
    <dbReference type="NCBI Taxonomy" id="1033802"/>
    <lineage>
        <taxon>Bacteria</taxon>
        <taxon>Pseudomonadati</taxon>
        <taxon>Pseudomonadota</taxon>
        <taxon>Gammaproteobacteria</taxon>
        <taxon>Salinisphaerales</taxon>
        <taxon>Salinisphaeraceae</taxon>
        <taxon>Salinisphaera</taxon>
    </lineage>
</organism>
<reference evidence="3 4" key="1">
    <citation type="journal article" date="2011" name="J. Bacteriol.">
        <title>Genome sequence of Salinisphaera shabanensis, a gammaproteobacterium from the harsh, variable environment of the brine-seawater interface of the Shaban Deep in the Red Sea.</title>
        <authorList>
            <person name="Antunes A."/>
            <person name="Alam I."/>
            <person name="Bajic V.B."/>
            <person name="Stingl U."/>
        </authorList>
    </citation>
    <scope>NUCLEOTIDE SEQUENCE [LARGE SCALE GENOMIC DNA]</scope>
    <source>
        <strain evidence="3 4">E1L3A</strain>
    </source>
</reference>
<protein>
    <submittedName>
        <fullName evidence="3">DNA polymerase III subunit alpha protein</fullName>
        <ecNumber evidence="3">2.7.7.7</ecNumber>
    </submittedName>
</protein>
<feature type="signal peptide" evidence="2">
    <location>
        <begin position="1"/>
        <end position="22"/>
    </location>
</feature>
<evidence type="ECO:0000256" key="1">
    <source>
        <dbReference type="SAM" id="MobiDB-lite"/>
    </source>
</evidence>
<dbReference type="GO" id="GO:0003887">
    <property type="term" value="F:DNA-directed DNA polymerase activity"/>
    <property type="evidence" value="ECO:0007669"/>
    <property type="project" value="UniProtKB-EC"/>
</dbReference>
<dbReference type="STRING" id="1033802.SSPSH_000712"/>